<protein>
    <submittedName>
        <fullName evidence="1">Protein of unassigned function</fullName>
    </submittedName>
</protein>
<sequence>MEKTWELARRGFREITVADPKGKELSAAAFERSLNIDWD</sequence>
<dbReference type="EMBL" id="CP003811">
    <property type="protein sequence ID" value="AIQ90073.1"/>
    <property type="molecule type" value="Genomic_DNA"/>
</dbReference>
<evidence type="ECO:0000313" key="2">
    <source>
        <dbReference type="Proteomes" id="UP000029492"/>
    </source>
</evidence>
<gene>
    <name evidence="1" type="ORF">MOC_2318</name>
</gene>
<organism evidence="1 2">
    <name type="scientific">Methylobacterium oryzae CBMB20</name>
    <dbReference type="NCBI Taxonomy" id="693986"/>
    <lineage>
        <taxon>Bacteria</taxon>
        <taxon>Pseudomonadati</taxon>
        <taxon>Pseudomonadota</taxon>
        <taxon>Alphaproteobacteria</taxon>
        <taxon>Hyphomicrobiales</taxon>
        <taxon>Methylobacteriaceae</taxon>
        <taxon>Methylobacterium</taxon>
    </lineage>
</organism>
<dbReference type="AlphaFoldDB" id="A0A089NW60"/>
<dbReference type="eggNOG" id="ENOG5030ZRN">
    <property type="taxonomic scope" value="Bacteria"/>
</dbReference>
<proteinExistence type="predicted"/>
<keyword evidence="2" id="KW-1185">Reference proteome</keyword>
<dbReference type="Proteomes" id="UP000029492">
    <property type="component" value="Chromosome"/>
</dbReference>
<accession>A0A089NW60</accession>
<dbReference type="HOGENOM" id="CLU_3312619_0_0_5"/>
<dbReference type="KEGG" id="mor:MOC_2318"/>
<evidence type="ECO:0000313" key="1">
    <source>
        <dbReference type="EMBL" id="AIQ90073.1"/>
    </source>
</evidence>
<name>A0A089NW60_9HYPH</name>
<reference evidence="1 2" key="1">
    <citation type="journal article" date="2014" name="PLoS ONE">
        <title>Genome Information of Methylobacterium oryzae, a Plant-Probiotic Methylotroph in the Phyllosphere.</title>
        <authorList>
            <person name="Kwak M.J."/>
            <person name="Jeong H."/>
            <person name="Madhaiyan M."/>
            <person name="Lee Y."/>
            <person name="Sa T.M."/>
            <person name="Oh T.K."/>
            <person name="Kim J.F."/>
        </authorList>
    </citation>
    <scope>NUCLEOTIDE SEQUENCE [LARGE SCALE GENOMIC DNA]</scope>
    <source>
        <strain evidence="1 2">CBMB20</strain>
    </source>
</reference>